<dbReference type="AlphaFoldDB" id="A0A803PH14"/>
<keyword evidence="1" id="KW-0732">Signal</keyword>
<dbReference type="InterPro" id="IPR026960">
    <property type="entry name" value="RVT-Znf"/>
</dbReference>
<dbReference type="GO" id="GO:0003676">
    <property type="term" value="F:nucleic acid binding"/>
    <property type="evidence" value="ECO:0007669"/>
    <property type="project" value="InterPro"/>
</dbReference>
<evidence type="ECO:0000313" key="5">
    <source>
        <dbReference type="Proteomes" id="UP000596661"/>
    </source>
</evidence>
<dbReference type="InterPro" id="IPR002156">
    <property type="entry name" value="RNaseH_domain"/>
</dbReference>
<dbReference type="CDD" id="cd06222">
    <property type="entry name" value="RNase_H_like"/>
    <property type="match status" value="1"/>
</dbReference>
<feature type="chain" id="PRO_5031367670" description="Reverse transcriptase zinc-binding domain-containing protein" evidence="1">
    <location>
        <begin position="18"/>
        <end position="774"/>
    </location>
</feature>
<dbReference type="Proteomes" id="UP000596661">
    <property type="component" value="Chromosome 4"/>
</dbReference>
<dbReference type="GO" id="GO:0004523">
    <property type="term" value="F:RNA-DNA hybrid ribonuclease activity"/>
    <property type="evidence" value="ECO:0007669"/>
    <property type="project" value="InterPro"/>
</dbReference>
<dbReference type="Gramene" id="evm.model.04.313">
    <property type="protein sequence ID" value="cds.evm.model.04.313"/>
    <property type="gene ID" value="evm.TU.04.313"/>
</dbReference>
<dbReference type="Pfam" id="PF13456">
    <property type="entry name" value="RVT_3"/>
    <property type="match status" value="1"/>
</dbReference>
<dbReference type="EnsemblPlants" id="evm.model.04.313">
    <property type="protein sequence ID" value="cds.evm.model.04.313"/>
    <property type="gene ID" value="evm.TU.04.313"/>
</dbReference>
<dbReference type="Pfam" id="PF14223">
    <property type="entry name" value="Retrotran_gag_2"/>
    <property type="match status" value="1"/>
</dbReference>
<dbReference type="InterPro" id="IPR044730">
    <property type="entry name" value="RNase_H-like_dom_plant"/>
</dbReference>
<proteinExistence type="predicted"/>
<sequence length="774" mass="87256">MLVLLYCCIVFLRVIHSLQVVSELREIKDIKNLFLKIKNCSHVIICKIRDDLNNIKDEKIKKDTVSKAHSAIILSLGDEVLTEVSHEETAAALWNKFALIYLKKSLADKLIILEMSNIGVKIDEEDQGIILLSSLPKSYDHFVDTILYGKDTLTMAEVKMALNSKEIQKKLEEKGETSGEGLLARGRFDKKDSYNFKNSHGHKNNNHHRGKSKFKRGKFCNYCKREGHYKSECYLLKNRANKEGKPDVGEVGLVSNGYESCDVLFFENGSFENGCSEANVVLIPKKKNPDGMTDLGSIALCSVLYKIITKVMVNRMKPFMDTIISAHQSTFIPDDMKTRLEELLGMPIAAEGSMYLGLPSSMGQNKTAALGFLKEKLRKRLQSWGSKFLSRAGKEILIKTVAQALPSYAMSVFLLSLEIVRDMESMMARLLVQSIPVLSPPTHDSLNWSLDLSGLYSVKSVYKLLQQLNGEYRLDTSAEDRFWRKLWQLKTPPKMKNLVWRAAKGCLPSMTQLQSKRVNVNHICPVYTVAPETIEHSLLSCPVAAAVWDRVGIDKAMQQDVFFMDWCMHQFVLLDSDNSSLLVALCWAIWNARNDKVWQNKVMGVKSIVASASNYLNQWRVAQNSNNELLFTAVFSDNYTFGVGFVARDSNGFLVEGGTKLFHGSIFPVVAEEIGVREALSWIKDHSWLIVVLEKDRLSIVQVIRSSVVMLSLFGKVISDFKVLLSILRNVSFHFVKRSANVAAHSFARASISHTDRLFNLDTIPVELLPSLVT</sequence>
<feature type="signal peptide" evidence="1">
    <location>
        <begin position="1"/>
        <end position="17"/>
    </location>
</feature>
<dbReference type="PANTHER" id="PTHR33116:SF86">
    <property type="entry name" value="REVERSE TRANSCRIPTASE DOMAIN-CONTAINING PROTEIN"/>
    <property type="match status" value="1"/>
</dbReference>
<evidence type="ECO:0008006" key="6">
    <source>
        <dbReference type="Google" id="ProtNLM"/>
    </source>
</evidence>
<dbReference type="Pfam" id="PF13966">
    <property type="entry name" value="zf-RVT"/>
    <property type="match status" value="1"/>
</dbReference>
<reference evidence="4" key="1">
    <citation type="submission" date="2018-11" db="EMBL/GenBank/DDBJ databases">
        <authorList>
            <person name="Grassa J C."/>
        </authorList>
    </citation>
    <scope>NUCLEOTIDE SEQUENCE [LARGE SCALE GENOMIC DNA]</scope>
</reference>
<dbReference type="PANTHER" id="PTHR33116">
    <property type="entry name" value="REVERSE TRANSCRIPTASE ZINC-BINDING DOMAIN-CONTAINING PROTEIN-RELATED-RELATED"/>
    <property type="match status" value="1"/>
</dbReference>
<accession>A0A803PH14</accession>
<protein>
    <recommendedName>
        <fullName evidence="6">Reverse transcriptase zinc-binding domain-containing protein</fullName>
    </recommendedName>
</protein>
<name>A0A803PH14_CANSA</name>
<reference evidence="4" key="2">
    <citation type="submission" date="2021-03" db="UniProtKB">
        <authorList>
            <consortium name="EnsemblPlants"/>
        </authorList>
    </citation>
    <scope>IDENTIFICATION</scope>
</reference>
<organism evidence="4 5">
    <name type="scientific">Cannabis sativa</name>
    <name type="common">Hemp</name>
    <name type="synonym">Marijuana</name>
    <dbReference type="NCBI Taxonomy" id="3483"/>
    <lineage>
        <taxon>Eukaryota</taxon>
        <taxon>Viridiplantae</taxon>
        <taxon>Streptophyta</taxon>
        <taxon>Embryophyta</taxon>
        <taxon>Tracheophyta</taxon>
        <taxon>Spermatophyta</taxon>
        <taxon>Magnoliopsida</taxon>
        <taxon>eudicotyledons</taxon>
        <taxon>Gunneridae</taxon>
        <taxon>Pentapetalae</taxon>
        <taxon>rosids</taxon>
        <taxon>fabids</taxon>
        <taxon>Rosales</taxon>
        <taxon>Cannabaceae</taxon>
        <taxon>Cannabis</taxon>
    </lineage>
</organism>
<feature type="domain" description="RNase H type-1" evidence="2">
    <location>
        <begin position="639"/>
        <end position="750"/>
    </location>
</feature>
<evidence type="ECO:0000259" key="3">
    <source>
        <dbReference type="Pfam" id="PF13966"/>
    </source>
</evidence>
<evidence type="ECO:0000259" key="2">
    <source>
        <dbReference type="Pfam" id="PF13456"/>
    </source>
</evidence>
<evidence type="ECO:0000256" key="1">
    <source>
        <dbReference type="SAM" id="SignalP"/>
    </source>
</evidence>
<keyword evidence="5" id="KW-1185">Reference proteome</keyword>
<evidence type="ECO:0000313" key="4">
    <source>
        <dbReference type="EnsemblPlants" id="cds.evm.model.04.313"/>
    </source>
</evidence>
<feature type="domain" description="Reverse transcriptase zinc-binding" evidence="3">
    <location>
        <begin position="456"/>
        <end position="548"/>
    </location>
</feature>
<dbReference type="EMBL" id="UZAU01000358">
    <property type="status" value="NOT_ANNOTATED_CDS"/>
    <property type="molecule type" value="Genomic_DNA"/>
</dbReference>